<dbReference type="GO" id="GO:0003677">
    <property type="term" value="F:DNA binding"/>
    <property type="evidence" value="ECO:0007669"/>
    <property type="project" value="UniProtKB-KW"/>
</dbReference>
<dbReference type="Pfam" id="PF00126">
    <property type="entry name" value="HTH_1"/>
    <property type="match status" value="1"/>
</dbReference>
<evidence type="ECO:0000256" key="1">
    <source>
        <dbReference type="ARBA" id="ARBA00009437"/>
    </source>
</evidence>
<dbReference type="Pfam" id="PF03466">
    <property type="entry name" value="LysR_substrate"/>
    <property type="match status" value="1"/>
</dbReference>
<comment type="caution">
    <text evidence="6">The sequence shown here is derived from an EMBL/GenBank/DDBJ whole genome shotgun (WGS) entry which is preliminary data.</text>
</comment>
<dbReference type="EMBL" id="JACHJG010000006">
    <property type="protein sequence ID" value="MBB4887223.1"/>
    <property type="molecule type" value="Genomic_DNA"/>
</dbReference>
<protein>
    <submittedName>
        <fullName evidence="6">DNA-binding transcriptional LysR family regulator</fullName>
    </submittedName>
</protein>
<dbReference type="PANTHER" id="PTHR30346">
    <property type="entry name" value="TRANSCRIPTIONAL DUAL REGULATOR HCAR-RELATED"/>
    <property type="match status" value="1"/>
</dbReference>
<dbReference type="FunFam" id="1.10.10.10:FF:000001">
    <property type="entry name" value="LysR family transcriptional regulator"/>
    <property type="match status" value="1"/>
</dbReference>
<sequence length="299" mass="30896">MELRQLEYFVSVVEEASFTKAAAALHVAQPGVSAQIRKLERELGQDLLDRSGRTVRPTEAGAAVLPYARAALGAVSGARQAVEELTGLVRGQVTIGTVTSLGPSIDLPGLLAGFHHDHPAVEIGLTADTSDRLLEAVAGGRVDLAVVGLAGEPPPGVGVQVVVDEALVVAVSHDDPLAARSTITLGALADRPIMSLPRGTGLRTSVENACAAAGFRPRVAFEAGDPNVLAQLAARGLGVAVVPESLARAYASQLHTIGFRPALRGALALAWRTEGPVGPAARAFVRHARAELAEPTAER</sequence>
<dbReference type="GO" id="GO:0032993">
    <property type="term" value="C:protein-DNA complex"/>
    <property type="evidence" value="ECO:0007669"/>
    <property type="project" value="TreeGrafter"/>
</dbReference>
<reference evidence="6 7" key="1">
    <citation type="submission" date="2020-08" db="EMBL/GenBank/DDBJ databases">
        <title>Genomic Encyclopedia of Type Strains, Phase III (KMG-III): the genomes of soil and plant-associated and newly described type strains.</title>
        <authorList>
            <person name="Whitman W."/>
        </authorList>
    </citation>
    <scope>NUCLEOTIDE SEQUENCE [LARGE SCALE GENOMIC DNA]</scope>
    <source>
        <strain evidence="6 7">CECT 3265</strain>
    </source>
</reference>
<dbReference type="Gene3D" id="1.10.10.10">
    <property type="entry name" value="Winged helix-like DNA-binding domain superfamily/Winged helix DNA-binding domain"/>
    <property type="match status" value="1"/>
</dbReference>
<evidence type="ECO:0000256" key="4">
    <source>
        <dbReference type="ARBA" id="ARBA00023163"/>
    </source>
</evidence>
<dbReference type="AlphaFoldDB" id="A0A7W7PFH3"/>
<feature type="domain" description="HTH lysR-type" evidence="5">
    <location>
        <begin position="1"/>
        <end position="58"/>
    </location>
</feature>
<dbReference type="InterPro" id="IPR000847">
    <property type="entry name" value="LysR_HTH_N"/>
</dbReference>
<dbReference type="InterPro" id="IPR036390">
    <property type="entry name" value="WH_DNA-bd_sf"/>
</dbReference>
<dbReference type="SUPFAM" id="SSF53850">
    <property type="entry name" value="Periplasmic binding protein-like II"/>
    <property type="match status" value="1"/>
</dbReference>
<dbReference type="PANTHER" id="PTHR30346:SF28">
    <property type="entry name" value="HTH-TYPE TRANSCRIPTIONAL REGULATOR CYNR"/>
    <property type="match status" value="1"/>
</dbReference>
<dbReference type="RefSeq" id="WP_184734261.1">
    <property type="nucleotide sequence ID" value="NZ_BMRW01000002.1"/>
</dbReference>
<dbReference type="GO" id="GO:0003700">
    <property type="term" value="F:DNA-binding transcription factor activity"/>
    <property type="evidence" value="ECO:0007669"/>
    <property type="project" value="InterPro"/>
</dbReference>
<dbReference type="InterPro" id="IPR005119">
    <property type="entry name" value="LysR_subst-bd"/>
</dbReference>
<evidence type="ECO:0000313" key="6">
    <source>
        <dbReference type="EMBL" id="MBB4887223.1"/>
    </source>
</evidence>
<keyword evidence="2" id="KW-0805">Transcription regulation</keyword>
<evidence type="ECO:0000256" key="3">
    <source>
        <dbReference type="ARBA" id="ARBA00023125"/>
    </source>
</evidence>
<name>A0A7W7PFH3_STRNE</name>
<evidence type="ECO:0000256" key="2">
    <source>
        <dbReference type="ARBA" id="ARBA00023015"/>
    </source>
</evidence>
<dbReference type="PROSITE" id="PS50931">
    <property type="entry name" value="HTH_LYSR"/>
    <property type="match status" value="1"/>
</dbReference>
<evidence type="ECO:0000259" key="5">
    <source>
        <dbReference type="PROSITE" id="PS50931"/>
    </source>
</evidence>
<accession>A0A7W7PFH3</accession>
<dbReference type="PRINTS" id="PR00039">
    <property type="entry name" value="HTHLYSR"/>
</dbReference>
<evidence type="ECO:0000313" key="7">
    <source>
        <dbReference type="Proteomes" id="UP000556436"/>
    </source>
</evidence>
<gene>
    <name evidence="6" type="ORF">FHS38_003277</name>
</gene>
<keyword evidence="3 6" id="KW-0238">DNA-binding</keyword>
<dbReference type="Proteomes" id="UP000556436">
    <property type="component" value="Unassembled WGS sequence"/>
</dbReference>
<keyword evidence="7" id="KW-1185">Reference proteome</keyword>
<dbReference type="Gene3D" id="3.40.190.290">
    <property type="match status" value="1"/>
</dbReference>
<comment type="similarity">
    <text evidence="1">Belongs to the LysR transcriptional regulatory family.</text>
</comment>
<proteinExistence type="inferred from homology"/>
<dbReference type="InterPro" id="IPR036388">
    <property type="entry name" value="WH-like_DNA-bd_sf"/>
</dbReference>
<dbReference type="SUPFAM" id="SSF46785">
    <property type="entry name" value="Winged helix' DNA-binding domain"/>
    <property type="match status" value="1"/>
</dbReference>
<organism evidence="6 7">
    <name type="scientific">Streptomyces netropsis</name>
    <name type="common">Streptoverticillium netropsis</name>
    <dbReference type="NCBI Taxonomy" id="55404"/>
    <lineage>
        <taxon>Bacteria</taxon>
        <taxon>Bacillati</taxon>
        <taxon>Actinomycetota</taxon>
        <taxon>Actinomycetes</taxon>
        <taxon>Kitasatosporales</taxon>
        <taxon>Streptomycetaceae</taxon>
        <taxon>Streptomyces</taxon>
    </lineage>
</organism>
<keyword evidence="4" id="KW-0804">Transcription</keyword>